<protein>
    <recommendedName>
        <fullName evidence="4">Calcium-responsive transcription factor</fullName>
    </recommendedName>
</protein>
<dbReference type="HOGENOM" id="CLU_411204_0_0_1"/>
<dbReference type="InterPro" id="IPR029309">
    <property type="entry name" value="CaRF"/>
</dbReference>
<dbReference type="Pfam" id="PF15299">
    <property type="entry name" value="ALS2CR8"/>
    <property type="match status" value="1"/>
</dbReference>
<proteinExistence type="predicted"/>
<feature type="compositionally biased region" description="Acidic residues" evidence="1">
    <location>
        <begin position="619"/>
        <end position="636"/>
    </location>
</feature>
<dbReference type="OrthoDB" id="2668416at2759"/>
<evidence type="ECO:0000313" key="3">
    <source>
        <dbReference type="Proteomes" id="UP000030746"/>
    </source>
</evidence>
<name>V3ZL69_LOTGI</name>
<feature type="region of interest" description="Disordered" evidence="1">
    <location>
        <begin position="616"/>
        <end position="641"/>
    </location>
</feature>
<dbReference type="CTD" id="20250039"/>
<evidence type="ECO:0000256" key="1">
    <source>
        <dbReference type="SAM" id="MobiDB-lite"/>
    </source>
</evidence>
<dbReference type="GeneID" id="20250039"/>
<accession>V3ZL69</accession>
<organism evidence="2 3">
    <name type="scientific">Lottia gigantea</name>
    <name type="common">Giant owl limpet</name>
    <dbReference type="NCBI Taxonomy" id="225164"/>
    <lineage>
        <taxon>Eukaryota</taxon>
        <taxon>Metazoa</taxon>
        <taxon>Spiralia</taxon>
        <taxon>Lophotrochozoa</taxon>
        <taxon>Mollusca</taxon>
        <taxon>Gastropoda</taxon>
        <taxon>Patellogastropoda</taxon>
        <taxon>Lottioidea</taxon>
        <taxon>Lottiidae</taxon>
        <taxon>Lottia</taxon>
    </lineage>
</organism>
<reference evidence="2 3" key="1">
    <citation type="journal article" date="2013" name="Nature">
        <title>Insights into bilaterian evolution from three spiralian genomes.</title>
        <authorList>
            <person name="Simakov O."/>
            <person name="Marletaz F."/>
            <person name="Cho S.J."/>
            <person name="Edsinger-Gonzales E."/>
            <person name="Havlak P."/>
            <person name="Hellsten U."/>
            <person name="Kuo D.H."/>
            <person name="Larsson T."/>
            <person name="Lv J."/>
            <person name="Arendt D."/>
            <person name="Savage R."/>
            <person name="Osoegawa K."/>
            <person name="de Jong P."/>
            <person name="Grimwood J."/>
            <person name="Chapman J.A."/>
            <person name="Shapiro H."/>
            <person name="Aerts A."/>
            <person name="Otillar R.P."/>
            <person name="Terry A.Y."/>
            <person name="Boore J.L."/>
            <person name="Grigoriev I.V."/>
            <person name="Lindberg D.R."/>
            <person name="Seaver E.C."/>
            <person name="Weisblat D.A."/>
            <person name="Putnam N.H."/>
            <person name="Rokhsar D.S."/>
        </authorList>
    </citation>
    <scope>NUCLEOTIDE SEQUENCE [LARGE SCALE GENOMIC DNA]</scope>
</reference>
<dbReference type="PANTHER" id="PTHR14694:SF1">
    <property type="entry name" value="CALCIUM-RESPONSIVE TRANSCRIPTION FACTOR"/>
    <property type="match status" value="1"/>
</dbReference>
<evidence type="ECO:0008006" key="4">
    <source>
        <dbReference type="Google" id="ProtNLM"/>
    </source>
</evidence>
<keyword evidence="3" id="KW-1185">Reference proteome</keyword>
<gene>
    <name evidence="2" type="ORF">LOTGIDRAFT_236047</name>
</gene>
<dbReference type="PANTHER" id="PTHR14694">
    <property type="entry name" value="CALCIUM-RESPONSIVE TRANSCRIPTION FACTOR"/>
    <property type="match status" value="1"/>
</dbReference>
<dbReference type="Proteomes" id="UP000030746">
    <property type="component" value="Unassembled WGS sequence"/>
</dbReference>
<dbReference type="GO" id="GO:0000978">
    <property type="term" value="F:RNA polymerase II cis-regulatory region sequence-specific DNA binding"/>
    <property type="evidence" value="ECO:0007669"/>
    <property type="project" value="TreeGrafter"/>
</dbReference>
<dbReference type="OMA" id="VYRQTCP"/>
<dbReference type="KEGG" id="lgi:LOTGIDRAFT_236047"/>
<sequence>MTKDDEEAVNSSEMVMVGLPVVTYVTSPTQATQVLTPPTAYAERTDMLAESNPTDLTQTNLAAQAGGVLTAFTQNQIRSDHTTLQSLLATPLAGNHQALFNPLEQQIQIITVNNPSDLLAGGFTDASGRLLQALPTGPGINPEYATIIAVTDPAEYLQMKDGEVEGDEEMVEAINTVEHNGTELTNVVSSDSVASLLMPPPATPAPQVLPPDCPAWAARLKDCEKIGDSYRGYVESEVELDLLLTYHKQQTQSFWGTRQSPSPGSRAVVQECQYGPRRKGNCKTKGDSSDTRKFKQTCPARIYVKKVKKFPEYYVEFERLDKKSLKYAMDRAFQELKQRGFDQIGQERHYVQLPTEKAHQFHDEGPLASASCITIKPESGITSFPGEEESNMPESECNIHPKLASKIRELVSTGEVGVYNIRKQLRNFVTKDMYPGSGIPERHDWTLFPTVNNIKNHIHQALKDIENGTLALTATTVNVEIITNSDNNTVIGDTVGTGEPIIWPRVNGTPIPETVTVTLTQNTGEEGHHVISRIETHLSDGTTQVSNTITPETAQLLSRLHPGMFPAGSLIQTEAGLVTQQNGDILVGSTMVSDTDQTTIDSTQVDCLNTEPLQIVDDPMMDDNSDVHDEEDDDDDTKDHLTDTSMMIGTLAATCESGMDPLATAADL</sequence>
<dbReference type="GO" id="GO:0000981">
    <property type="term" value="F:DNA-binding transcription factor activity, RNA polymerase II-specific"/>
    <property type="evidence" value="ECO:0007669"/>
    <property type="project" value="TreeGrafter"/>
</dbReference>
<dbReference type="AlphaFoldDB" id="V3ZL69"/>
<dbReference type="GO" id="GO:0005634">
    <property type="term" value="C:nucleus"/>
    <property type="evidence" value="ECO:0007669"/>
    <property type="project" value="TreeGrafter"/>
</dbReference>
<dbReference type="RefSeq" id="XP_009064407.1">
    <property type="nucleotide sequence ID" value="XM_009066159.1"/>
</dbReference>
<evidence type="ECO:0000313" key="2">
    <source>
        <dbReference type="EMBL" id="ESO85027.1"/>
    </source>
</evidence>
<dbReference type="EMBL" id="KB203357">
    <property type="protein sequence ID" value="ESO85027.1"/>
    <property type="molecule type" value="Genomic_DNA"/>
</dbReference>